<keyword evidence="6" id="KW-1185">Reference proteome</keyword>
<organism evidence="5 6">
    <name type="scientific">Oikopleura dioica</name>
    <name type="common">Tunicate</name>
    <dbReference type="NCBI Taxonomy" id="34765"/>
    <lineage>
        <taxon>Eukaryota</taxon>
        <taxon>Metazoa</taxon>
        <taxon>Chordata</taxon>
        <taxon>Tunicata</taxon>
        <taxon>Appendicularia</taxon>
        <taxon>Copelata</taxon>
        <taxon>Oikopleuridae</taxon>
        <taxon>Oikopleura</taxon>
    </lineage>
</organism>
<keyword evidence="1" id="KW-0175">Coiled coil</keyword>
<reference evidence="5 6" key="1">
    <citation type="submission" date="2021-04" db="EMBL/GenBank/DDBJ databases">
        <authorList>
            <person name="Bliznina A."/>
        </authorList>
    </citation>
    <scope>NUCLEOTIDE SEQUENCE [LARGE SCALE GENOMIC DNA]</scope>
</reference>
<keyword evidence="3" id="KW-0812">Transmembrane</keyword>
<feature type="compositionally biased region" description="Basic and acidic residues" evidence="2">
    <location>
        <begin position="1275"/>
        <end position="1292"/>
    </location>
</feature>
<evidence type="ECO:0000313" key="6">
    <source>
        <dbReference type="Proteomes" id="UP001158576"/>
    </source>
</evidence>
<sequence length="3690" mass="416398">MKDWSEWAKFYIVTFVSGLWIIYLTFYNSRLFGWFISKYFAFKGQSISFGSFSINLLGGKIMFRNLRYGTSDYTVTVNDGFLIFRWWLPHPIIAPETSQNVKEKGRIRRNKKTSRVYIQLSGCDWNYFYNESVHGEKRDNSNPEQAVSKWWDEIYDLCPYFEINVLYGRIIMGNKTLPYSIVCSLSEGMFQYRKPDKKLRQSFEGDARNFEVMFVPSSGYEGPDKDDKPIPGTGQRVFSDQSDHQHRNSYRERGVYSVCVSRKASVNYYWDLLPSEVHSDSHPLVSEDPEWGVSLQLANNSTINWGPWCDRQREKIWRFFFPIEKKEWQPPTSPSLRQFRFDFEFSTRLDKRQKASKAKNLTNKLNLEFLGSDGHTKQLQVQAGSGSSMSSISPYFPKEVDESGMQFHMPIHLVDAKITLQSEHLKRFVHAKELSVTLDTLTPTFFNRHQIWSFEVNVRESSLLFVWPIKEFMTEFINDWSPDQPLDIVHYVPVTYEFKIRFHHLEVLLPVNEYNYVDCQNPVPESANSTSSVEIVFNIVTRHGSIAIFVPPCAPAHHIQKASHKAQESFQRSLGQNRVLVYDADYWREITKAENGFVELGSFNKLNLTFEYKWNCDYMPHPKYRKKVKVQYDPMLLEADFLRAKILAEQIEPVAFGTLIPVLLNVKENVLGFWDQVTPFVKESSNECEIVEINTNTVTDFKQNEKDWIRPFRAFSVVVEVELRDLTARLPLPPNSSLQNGGPLVKLDFLIFELDKHYTSTRMQLTLSEIEVTFGHKYADLHLSGLQYRGSAFFSAEGLPLTAPTLEYAWMQEIEIGKLSGELKIEDVVNLGLWLDQVILCVADKAYELKAPYELKIGDEMKYEKTKVSWLGLDVTAVCKSAKVNASVAKSSVSINNLRCDDRGGFVCANLGVISVQVALCYENQWLQAGLLQLPKSEIAVELGIVESELHEQDTWLRKHDRKRKRLDFLWDSNSREAVYRTSLKDSWGCSWFDPDENSPAEVMLDGVVQRGKSLIQDTVLVDLEQKFQKRPFCSRLTATSIAQSTGSISPDGPFARSSFRSSYGLLQPTESGDSTKLKSNSIFGGTGRMSSKSSRDGSLDRARAESASRLPGGILKARTPISQDGIYGQPGLISNEMSLKENAESTSALDKISVKSFKSAKTTASSVTEGFHSALSSSFGSSDTIDQFYSADEGEDGEEDDVETGETTMENQLLNKQHTSLSPHSHSRNTSFNESIISNRTLERNDSRGSRRSRSKRMSKESSQGSSRVSQHRLRTESRSSRASIKNESRTRQRPSNLPLHTIASPIQADEIDHEMYDKVLPILDEDMTIKECSNRVCSGIVIRDAKRGVDFEPESPRVSQKQSVTDRNATKLNVTLNSVENTSAVDVFATPLCLAAVRHALEDIESVVQRLHYSTITSILMAKVVDEHIKNDDEDITEERKSPLQLNFKIQNIKIGLCQVAQNINESGTSFQKPMPCATLLVAWMEQVDVSANLKQENKNIIASASFRRLHLQLRANSIDGQEPERTTVVCLQETSQRSPKSVSVAFKCENDWGWIMAEAGIDGIKLKGERLISKAQMNMNIEKIWFLAAAPSSLSRATRQWSLLSTASYGASSWVERLEDISNEIAHIREDVINQRCKVIVAPLAHRVAMTEKTDKESLFNFNIRKLIDNINDLSVTGGGTLPLTRTAKALRKNVAFCAAASNVYLLSLPEFVKEIFRDGSDEAEYFLEPNQPTTSYTNLKIPKSQTLKRALLIVCQKWQKEMESYGKEKHWPEYTDNMFDVLRMPKLPVDNIHTEASRRPTKVQTFNHNYSLPREGVESIIKMKSILDYCHVPVDNDPETFTSLYKEEISQCKINANLSSFQVFIKETEKRRTRRVRAFALENQPVLKLDQIKVNGCLDIPNTELEKLQNVPPKVSVSLDISEISQRLDMSLVRLIVQVNGVVDNIARAKMDHRIGRMEERCNDEHLNYPSSLCSSEDSIDIHQEISHQEQLNDGELSSRDEDPVWLVFVYNDGLNVATQESTVETMEIENETPISRLARSTVIQATELHRPGGKFHSDSSASNLETETTLRVEVSFSIRTTRLSADVGGLSLSIQLNALDGSVNLDQLRYVQEVTFDADNRVQPLRISPNLASLKLSVKVKLKSINIDFIEAQSTQAVLQVTVDRSLFNAHPNTRESQKVIDLIAEIGKVNLKLPLRVQELHHIFSRTSQKLFHQLKDFESYQPGIIIDTPDFDAPKLPPAGLPVTDGQLSPQLGSESSKSSRSSTMPLIFKVVFKGFFMKINLLQSVTANYEVGPITSNGEWNPSSVKTTLGSSQKVLMTSSLKVTEHKISILGEFRTADHEEKISQKIVFPSIEVDLDLKKDGAELLSGRCEIEKFQQDLTTDLLNILLSCVEELKSEVTDILNKLKTEEPFPALGFQTAATSASTPKELTPVTPMKYSFKIQMKGINVEASTPTGNIVKLDVPVINSFIANFEDEGTKSPVTYNFLTSQADKIIINGDVELKLALICQEKKMASFDARVNIHNTNESAEDVLLVTLKSPVVFIHANAIDRAILVYLNYRSSYNVWKEEIEKAQGQSGISAMRNRGVQGQIDPAQGGNPLHPTKGGSSKNTPQEPSKLFINLTVNDFKVKMPLIDMKHEVTRSSHVLVLTISHVNVCGTVGDLSAFKGKFTGFELLFDREGQPRELKMNCCEVKEGGIEIVSGTEHSDSNLSSNSSVTGVWNLMISWNMMGLDGKFDTQIGTLFSRLGKTLTTFSDEAAVSEGSKARLKELRDKYNTGTKTLEDLKQLGATKSIIRDEEEALREIEKEYKKEYILLKRRPEPENGGNGQNQGKTQGGNSSNSGEGEIELILNATITIKTGKLECYPVDVLGGVPGGSSKKLDHFALESERKRNSAMNSTDSSVTTFLLPALDVDLNYMSHGSGETHRRAKLYSNVVIGSMPKEMSISPLFLEYLSQTLDILDENEVYTGKEPEDPDQIDLRSGADHNFEQSSVQSFPVDVVVHAKVKPSTVLFSCQPKAKVECTLRVPLTNMVFSSAPSADAKKSGLNLAIQLSDFALRVNHPYENSSKGCFHLNFEGISINILRQHVSEKLLTISVISDIGQANINYDMRRLSEILGFPKAWYNRSIARRLFLGESSRAKPTNEAAPVQPNHNNENWETAVRVSTVLRELRVDMNIGNVLGKTVWVTEQLAYHGAFDMRSSRKNDIKNLVSLAKTKIESRSGLLGGVISMSGFNGACLWRERSTQDSAHEMKVSLDEVSLRLEYHSTVILLSKLSDAQLLVIDESLLDERPPRAKANIDMRWGEFDLLLCKSTSKNLVQGGRKVKDFVKQQINTGSEAFRSMFAHSSNYEEKRRGPVEKSNDDKYQRHWPPIFNRHPVASYQLGGESRLRGQELSIVCFDGDFRSADHWVVFSVHLPDISFSSDVYSAPEDDAQDRLNIFIFQTFIFNLGRAIERVPNFETDKLGAFVLHVSRNKARRPGAQADVRDWINYSVPGINEAEPEKSRENVHVIFALPQTELTLKTEQIQPLKLPAFPEESKVSCVFVAEFHDQPLKVTMSTNEIIFLTNFVREYIREHKSVLSNEELGDGDDEELGNSTDPRAYMCRTWKLDPLTRFMYKHTVLECPGVDSIIKQLGFKHAKLTIPKWFQRGLLDKLDSTHALFTAQLLDVYRKIKNQAKPQLQ</sequence>
<dbReference type="InterPro" id="IPR056742">
    <property type="entry name" value="BLTP1_C"/>
</dbReference>
<protein>
    <submittedName>
        <fullName evidence="5">Oidioi.mRNA.OKI2018_I69.XSR.g16788.t1.cds</fullName>
    </submittedName>
</protein>
<keyword evidence="3" id="KW-1133">Transmembrane helix</keyword>
<feature type="region of interest" description="Disordered" evidence="2">
    <location>
        <begin position="1066"/>
        <end position="1116"/>
    </location>
</feature>
<dbReference type="InterPro" id="IPR033616">
    <property type="entry name" value="BLTP1"/>
</dbReference>
<feature type="transmembrane region" description="Helical" evidence="3">
    <location>
        <begin position="7"/>
        <end position="27"/>
    </location>
</feature>
<evidence type="ECO:0000259" key="4">
    <source>
        <dbReference type="SMART" id="SM01220"/>
    </source>
</evidence>
<dbReference type="Pfam" id="PF20413">
    <property type="entry name" value="BLTP1_N"/>
    <property type="match status" value="1"/>
</dbReference>
<name>A0ABN7SLF2_OIKDI</name>
<dbReference type="InterPro" id="IPR047104">
    <property type="entry name" value="BLTP1_N"/>
</dbReference>
<evidence type="ECO:0000256" key="3">
    <source>
        <dbReference type="SAM" id="Phobius"/>
    </source>
</evidence>
<feature type="region of interest" description="Disordered" evidence="2">
    <location>
        <begin position="2595"/>
        <end position="2622"/>
    </location>
</feature>
<feature type="compositionally biased region" description="Polar residues" evidence="2">
    <location>
        <begin position="1218"/>
        <end position="1241"/>
    </location>
</feature>
<dbReference type="PANTHER" id="PTHR31640:SF1">
    <property type="entry name" value="BRIDGE-LIKE LIPID TRANSFER PROTEIN FAMILY MEMBER 1"/>
    <property type="match status" value="1"/>
</dbReference>
<evidence type="ECO:0000313" key="5">
    <source>
        <dbReference type="EMBL" id="CAG5099985.1"/>
    </source>
</evidence>
<feature type="compositionally biased region" description="Acidic residues" evidence="2">
    <location>
        <begin position="1193"/>
        <end position="1205"/>
    </location>
</feature>
<feature type="domain" description="Bridge-like lipid transfer protein family member 1 C-terminal" evidence="4">
    <location>
        <begin position="3151"/>
        <end position="3677"/>
    </location>
</feature>
<feature type="compositionally biased region" description="Polar residues" evidence="2">
    <location>
        <begin position="1069"/>
        <end position="1093"/>
    </location>
</feature>
<evidence type="ECO:0000256" key="2">
    <source>
        <dbReference type="SAM" id="MobiDB-lite"/>
    </source>
</evidence>
<dbReference type="Proteomes" id="UP001158576">
    <property type="component" value="Chromosome XSR"/>
</dbReference>
<evidence type="ECO:0000256" key="1">
    <source>
        <dbReference type="SAM" id="Coils"/>
    </source>
</evidence>
<dbReference type="Pfam" id="PF25040">
    <property type="entry name" value="BLTP1_C"/>
    <property type="match status" value="5"/>
</dbReference>
<feature type="region of interest" description="Disordered" evidence="2">
    <location>
        <begin position="1187"/>
        <end position="1206"/>
    </location>
</feature>
<proteinExistence type="predicted"/>
<dbReference type="PANTHER" id="PTHR31640">
    <property type="entry name" value="TRANSMEMBRANE PROTEIN KIAA1109"/>
    <property type="match status" value="1"/>
</dbReference>
<dbReference type="SMART" id="SM01220">
    <property type="entry name" value="FSA_C"/>
    <property type="match status" value="1"/>
</dbReference>
<feature type="region of interest" description="Disordered" evidence="2">
    <location>
        <begin position="219"/>
        <end position="246"/>
    </location>
</feature>
<feature type="compositionally biased region" description="Basic and acidic residues" evidence="2">
    <location>
        <begin position="1094"/>
        <end position="1107"/>
    </location>
</feature>
<gene>
    <name evidence="5" type="ORF">OKIOD_LOCUS8346</name>
</gene>
<feature type="region of interest" description="Disordered" evidence="2">
    <location>
        <begin position="2243"/>
        <end position="2268"/>
    </location>
</feature>
<feature type="region of interest" description="Disordered" evidence="2">
    <location>
        <begin position="1218"/>
        <end position="1303"/>
    </location>
</feature>
<feature type="region of interest" description="Disordered" evidence="2">
    <location>
        <begin position="2823"/>
        <end position="2851"/>
    </location>
</feature>
<dbReference type="EMBL" id="OU015569">
    <property type="protein sequence ID" value="CAG5099985.1"/>
    <property type="molecule type" value="Genomic_DNA"/>
</dbReference>
<feature type="compositionally biased region" description="Low complexity" evidence="2">
    <location>
        <begin position="2837"/>
        <end position="2851"/>
    </location>
</feature>
<feature type="coiled-coil region" evidence="1">
    <location>
        <begin position="2775"/>
        <end position="2822"/>
    </location>
</feature>
<accession>A0ABN7SLF2</accession>
<keyword evidence="3" id="KW-0472">Membrane</keyword>
<feature type="compositionally biased region" description="Polar residues" evidence="2">
    <location>
        <begin position="2612"/>
        <end position="2621"/>
    </location>
</feature>